<evidence type="ECO:0000313" key="2">
    <source>
        <dbReference type="EMBL" id="CAF4267306.1"/>
    </source>
</evidence>
<comment type="caution">
    <text evidence="1">The sequence shown here is derived from an EMBL/GenBank/DDBJ whole genome shotgun (WGS) entry which is preliminary data.</text>
</comment>
<dbReference type="Proteomes" id="UP000663829">
    <property type="component" value="Unassembled WGS sequence"/>
</dbReference>
<accession>A0A815JAT7</accession>
<dbReference type="AlphaFoldDB" id="A0A815JAT7"/>
<sequence length="580" mass="66652">MEMKLNADEKCMIMLNRDMKLQHIVYAIMLYNRLCEYLPDRALHITGIINKEFGTFYSGIDVRSMFDVVSSRQSLGWFFNIGIKSMLRKYQLSCVNSFVTTIEILPFTSVCVGCGGVLSITPDFFVNVFKLDMVVKGVLYFEYCKKCGYSHYPNSYSTIKRQHIVTCDAFKQTRYFSVGGKNVYDVALFIHFTHQLIVCRATFRGYTSAYNATIYDLSMMQGERTSAVQQTFQPVVLDRQNFQSAFLVFGICQFKFFMNNSCTSEIPFSLDKVALKRWCEGIKKEMWKLFVIMWGNHKETRKCGSSTCSSCFVVDGQQKIDRPICRFKNVIKENCELGDVFVGCGETSIAGSHFCDTHSYIDGTSTEADGMILEGDNDCLDNPVSDCNMSRIEPETNGKRLTSCGVLVLFFPCGIIGPFTELYRSESVRRCLLFLLETLYLVKLLMGMMYDNACSLKLFIDKHFYQDDHFKKSIFSDHISQLRMVIDRFHQVNHTRHICNTIMRAEHESHGTMFRGVNSEIAEQMFSWLKGLSTPLSGYSSFKSQVMLTLLFHYKNCRTINVSAQEISFGRNIIEKYLNK</sequence>
<dbReference type="OrthoDB" id="9970787at2759"/>
<dbReference type="InterPro" id="IPR040521">
    <property type="entry name" value="KDZ"/>
</dbReference>
<organism evidence="1 3">
    <name type="scientific">Didymodactylos carnosus</name>
    <dbReference type="NCBI Taxonomy" id="1234261"/>
    <lineage>
        <taxon>Eukaryota</taxon>
        <taxon>Metazoa</taxon>
        <taxon>Spiralia</taxon>
        <taxon>Gnathifera</taxon>
        <taxon>Rotifera</taxon>
        <taxon>Eurotatoria</taxon>
        <taxon>Bdelloidea</taxon>
        <taxon>Philodinida</taxon>
        <taxon>Philodinidae</taxon>
        <taxon>Didymodactylos</taxon>
    </lineage>
</organism>
<proteinExistence type="predicted"/>
<keyword evidence="3" id="KW-1185">Reference proteome</keyword>
<reference evidence="1" key="1">
    <citation type="submission" date="2021-02" db="EMBL/GenBank/DDBJ databases">
        <authorList>
            <person name="Nowell W R."/>
        </authorList>
    </citation>
    <scope>NUCLEOTIDE SEQUENCE</scope>
</reference>
<dbReference type="Proteomes" id="UP000681722">
    <property type="component" value="Unassembled WGS sequence"/>
</dbReference>
<evidence type="ECO:0000313" key="3">
    <source>
        <dbReference type="Proteomes" id="UP000663829"/>
    </source>
</evidence>
<protein>
    <recommendedName>
        <fullName evidence="4">Transposase</fullName>
    </recommendedName>
</protein>
<evidence type="ECO:0000313" key="1">
    <source>
        <dbReference type="EMBL" id="CAF1376680.1"/>
    </source>
</evidence>
<name>A0A815JAT7_9BILA</name>
<dbReference type="EMBL" id="CAJOBC010078684">
    <property type="protein sequence ID" value="CAF4267306.1"/>
    <property type="molecule type" value="Genomic_DNA"/>
</dbReference>
<dbReference type="Pfam" id="PF18758">
    <property type="entry name" value="KDZ"/>
    <property type="match status" value="1"/>
</dbReference>
<gene>
    <name evidence="1" type="ORF">GPM918_LOCUS32122</name>
    <name evidence="2" type="ORF">SRO942_LOCUS32781</name>
</gene>
<dbReference type="EMBL" id="CAJNOQ010016195">
    <property type="protein sequence ID" value="CAF1376680.1"/>
    <property type="molecule type" value="Genomic_DNA"/>
</dbReference>
<evidence type="ECO:0008006" key="4">
    <source>
        <dbReference type="Google" id="ProtNLM"/>
    </source>
</evidence>